<accession>A0ABT9GMY9</accession>
<sequence>MTILSLSMLAVALHTAAIEEKCPWPESGPQQQRYHQQLSCYDQQLVTARRQLAQWQQHHQFVLQQHSQRTGRPAALNSFQAATESFQQLKEQHCRWQYQLQLPDVQLGAAYYKRCQLQLILQRAEQLESLAAR</sequence>
<evidence type="ECO:0000313" key="2">
    <source>
        <dbReference type="Proteomes" id="UP001236258"/>
    </source>
</evidence>
<dbReference type="Proteomes" id="UP001236258">
    <property type="component" value="Unassembled WGS sequence"/>
</dbReference>
<dbReference type="EMBL" id="JAUZVY010000001">
    <property type="protein sequence ID" value="MDP4528160.1"/>
    <property type="molecule type" value="Genomic_DNA"/>
</dbReference>
<proteinExistence type="predicted"/>
<dbReference type="RefSeq" id="WP_305944309.1">
    <property type="nucleotide sequence ID" value="NZ_JAUZVY010000001.1"/>
</dbReference>
<protein>
    <recommendedName>
        <fullName evidence="3">Lysozyme inhibitor LprI N-terminal domain-containing protein</fullName>
    </recommendedName>
</protein>
<evidence type="ECO:0000313" key="1">
    <source>
        <dbReference type="EMBL" id="MDP4528160.1"/>
    </source>
</evidence>
<organism evidence="1 2">
    <name type="scientific">Alkalimonas delamerensis</name>
    <dbReference type="NCBI Taxonomy" id="265981"/>
    <lineage>
        <taxon>Bacteria</taxon>
        <taxon>Pseudomonadati</taxon>
        <taxon>Pseudomonadota</taxon>
        <taxon>Gammaproteobacteria</taxon>
        <taxon>Alkalimonas</taxon>
    </lineage>
</organism>
<name>A0ABT9GMY9_9GAMM</name>
<gene>
    <name evidence="1" type="ORF">Q3O59_03850</name>
</gene>
<keyword evidence="2" id="KW-1185">Reference proteome</keyword>
<dbReference type="Gene3D" id="1.20.1270.180">
    <property type="match status" value="1"/>
</dbReference>
<reference evidence="1 2" key="1">
    <citation type="submission" date="2023-08" db="EMBL/GenBank/DDBJ databases">
        <authorList>
            <person name="Joshi A."/>
            <person name="Thite S."/>
        </authorList>
    </citation>
    <scope>NUCLEOTIDE SEQUENCE [LARGE SCALE GENOMIC DNA]</scope>
    <source>
        <strain evidence="1 2">1E1</strain>
    </source>
</reference>
<comment type="caution">
    <text evidence="1">The sequence shown here is derived from an EMBL/GenBank/DDBJ whole genome shotgun (WGS) entry which is preliminary data.</text>
</comment>
<evidence type="ECO:0008006" key="3">
    <source>
        <dbReference type="Google" id="ProtNLM"/>
    </source>
</evidence>